<dbReference type="CDD" id="cd00090">
    <property type="entry name" value="HTH_ARSR"/>
    <property type="match status" value="1"/>
</dbReference>
<evidence type="ECO:0000313" key="5">
    <source>
        <dbReference type="EMBL" id="MFC3928569.1"/>
    </source>
</evidence>
<evidence type="ECO:0000256" key="1">
    <source>
        <dbReference type="ARBA" id="ARBA00023015"/>
    </source>
</evidence>
<dbReference type="InterPro" id="IPR000835">
    <property type="entry name" value="HTH_MarR-typ"/>
</dbReference>
<dbReference type="PROSITE" id="PS50995">
    <property type="entry name" value="HTH_MARR_2"/>
    <property type="match status" value="1"/>
</dbReference>
<dbReference type="InterPro" id="IPR036390">
    <property type="entry name" value="WH_DNA-bd_sf"/>
</dbReference>
<organism evidence="5 6">
    <name type="scientific">Streptococcus caprae</name>
    <dbReference type="NCBI Taxonomy" id="1640501"/>
    <lineage>
        <taxon>Bacteria</taxon>
        <taxon>Bacillati</taxon>
        <taxon>Bacillota</taxon>
        <taxon>Bacilli</taxon>
        <taxon>Lactobacillales</taxon>
        <taxon>Streptococcaceae</taxon>
        <taxon>Streptococcus</taxon>
    </lineage>
</organism>
<dbReference type="Gene3D" id="6.10.250.2360">
    <property type="match status" value="1"/>
</dbReference>
<dbReference type="PANTHER" id="PTHR35790:SF4">
    <property type="entry name" value="HTH-TYPE TRANSCRIPTIONAL REGULATOR PCHR"/>
    <property type="match status" value="1"/>
</dbReference>
<dbReference type="Gene3D" id="1.10.10.10">
    <property type="entry name" value="Winged helix-like DNA-binding domain superfamily/Winged helix DNA-binding domain"/>
    <property type="match status" value="1"/>
</dbReference>
<dbReference type="EMBL" id="JBHRZV010000050">
    <property type="protein sequence ID" value="MFC3928569.1"/>
    <property type="molecule type" value="Genomic_DNA"/>
</dbReference>
<keyword evidence="6" id="KW-1185">Reference proteome</keyword>
<evidence type="ECO:0000256" key="3">
    <source>
        <dbReference type="ARBA" id="ARBA00023163"/>
    </source>
</evidence>
<dbReference type="RefSeq" id="WP_380427246.1">
    <property type="nucleotide sequence ID" value="NZ_JBHRZV010000050.1"/>
</dbReference>
<evidence type="ECO:0000313" key="6">
    <source>
        <dbReference type="Proteomes" id="UP001595807"/>
    </source>
</evidence>
<evidence type="ECO:0000259" key="4">
    <source>
        <dbReference type="PROSITE" id="PS50995"/>
    </source>
</evidence>
<dbReference type="SMART" id="SM00347">
    <property type="entry name" value="HTH_MARR"/>
    <property type="match status" value="1"/>
</dbReference>
<keyword evidence="1" id="KW-0805">Transcription regulation</keyword>
<sequence>MALAEELDGLMNQIVLKAENQLELLIGQCKSEVKLTNTQEHILMLLAEERLTNTDLAKRLNVSQAAITKAVKSLVAKEMLTSVKDTEDARVSYFTLTAEAEPIAREHSHHHEDTLHAYDGVINQFSSEEQTVIARFIQTLSQELERQE</sequence>
<accession>A0ABV8CX99</accession>
<reference evidence="6" key="1">
    <citation type="journal article" date="2019" name="Int. J. Syst. Evol. Microbiol.">
        <title>The Global Catalogue of Microorganisms (GCM) 10K type strain sequencing project: providing services to taxonomists for standard genome sequencing and annotation.</title>
        <authorList>
            <consortium name="The Broad Institute Genomics Platform"/>
            <consortium name="The Broad Institute Genome Sequencing Center for Infectious Disease"/>
            <person name="Wu L."/>
            <person name="Ma J."/>
        </authorList>
    </citation>
    <scope>NUCLEOTIDE SEQUENCE [LARGE SCALE GENOMIC DNA]</scope>
    <source>
        <strain evidence="6">CCUG 67170</strain>
    </source>
</reference>
<dbReference type="Proteomes" id="UP001595807">
    <property type="component" value="Unassembled WGS sequence"/>
</dbReference>
<dbReference type="PANTHER" id="PTHR35790">
    <property type="entry name" value="HTH-TYPE TRANSCRIPTIONAL REGULATOR PCHR"/>
    <property type="match status" value="1"/>
</dbReference>
<dbReference type="Pfam" id="PF01047">
    <property type="entry name" value="MarR"/>
    <property type="match status" value="1"/>
</dbReference>
<gene>
    <name evidence="5" type="ORF">ACFORF_08345</name>
</gene>
<evidence type="ECO:0000256" key="2">
    <source>
        <dbReference type="ARBA" id="ARBA00023125"/>
    </source>
</evidence>
<comment type="caution">
    <text evidence="5">The sequence shown here is derived from an EMBL/GenBank/DDBJ whole genome shotgun (WGS) entry which is preliminary data.</text>
</comment>
<dbReference type="NCBIfam" id="NF038251">
    <property type="entry name" value="AdcR_fam_Zn_TF"/>
    <property type="match status" value="1"/>
</dbReference>
<dbReference type="InterPro" id="IPR036388">
    <property type="entry name" value="WH-like_DNA-bd_sf"/>
</dbReference>
<protein>
    <submittedName>
        <fullName evidence="5">Zinc-dependent MarR family transcriptional regulator</fullName>
    </submittedName>
</protein>
<keyword evidence="2" id="KW-0238">DNA-binding</keyword>
<feature type="domain" description="HTH marR-type" evidence="4">
    <location>
        <begin position="4"/>
        <end position="142"/>
    </location>
</feature>
<dbReference type="Gene3D" id="6.10.140.1680">
    <property type="match status" value="1"/>
</dbReference>
<dbReference type="InterPro" id="IPR047894">
    <property type="entry name" value="AdcR-like"/>
</dbReference>
<keyword evidence="3" id="KW-0804">Transcription</keyword>
<name>A0ABV8CX99_9STRE</name>
<proteinExistence type="predicted"/>
<dbReference type="SUPFAM" id="SSF46785">
    <property type="entry name" value="Winged helix' DNA-binding domain"/>
    <property type="match status" value="1"/>
</dbReference>
<dbReference type="InterPro" id="IPR052067">
    <property type="entry name" value="Metal_resp_HTH_trans_reg"/>
</dbReference>
<dbReference type="InterPro" id="IPR011991">
    <property type="entry name" value="ArsR-like_HTH"/>
</dbReference>